<evidence type="ECO:0000256" key="1">
    <source>
        <dbReference type="ARBA" id="ARBA00022741"/>
    </source>
</evidence>
<keyword evidence="6" id="KW-1185">Reference proteome</keyword>
<protein>
    <submittedName>
        <fullName evidence="5">Biotin-dependent carboxyltransferase family protein</fullName>
    </submittedName>
</protein>
<dbReference type="GO" id="GO:0005524">
    <property type="term" value="F:ATP binding"/>
    <property type="evidence" value="ECO:0007669"/>
    <property type="project" value="UniProtKB-KW"/>
</dbReference>
<name>A0A9X2B4R8_9BACL</name>
<dbReference type="GO" id="GO:0016787">
    <property type="term" value="F:hydrolase activity"/>
    <property type="evidence" value="ECO:0007669"/>
    <property type="project" value="UniProtKB-KW"/>
</dbReference>
<organism evidence="5 6">
    <name type="scientific">Paenibacillus mangrovi</name>
    <dbReference type="NCBI Taxonomy" id="2931978"/>
    <lineage>
        <taxon>Bacteria</taxon>
        <taxon>Bacillati</taxon>
        <taxon>Bacillota</taxon>
        <taxon>Bacilli</taxon>
        <taxon>Bacillales</taxon>
        <taxon>Paenibacillaceae</taxon>
        <taxon>Paenibacillus</taxon>
    </lineage>
</organism>
<keyword evidence="2" id="KW-0378">Hydrolase</keyword>
<dbReference type="InterPro" id="IPR029000">
    <property type="entry name" value="Cyclophilin-like_dom_sf"/>
</dbReference>
<evidence type="ECO:0000256" key="3">
    <source>
        <dbReference type="ARBA" id="ARBA00022840"/>
    </source>
</evidence>
<comment type="caution">
    <text evidence="5">The sequence shown here is derived from an EMBL/GenBank/DDBJ whole genome shotgun (WGS) entry which is preliminary data.</text>
</comment>
<dbReference type="AlphaFoldDB" id="A0A9X2B4R8"/>
<dbReference type="PANTHER" id="PTHR43309">
    <property type="entry name" value="5-OXOPROLINASE SUBUNIT C"/>
    <property type="match status" value="1"/>
</dbReference>
<dbReference type="RefSeq" id="WP_244730470.1">
    <property type="nucleotide sequence ID" value="NZ_JALIRP010000016.1"/>
</dbReference>
<dbReference type="Pfam" id="PF02626">
    <property type="entry name" value="CT_A_B"/>
    <property type="match status" value="1"/>
</dbReference>
<evidence type="ECO:0000256" key="2">
    <source>
        <dbReference type="ARBA" id="ARBA00022801"/>
    </source>
</evidence>
<dbReference type="InterPro" id="IPR003778">
    <property type="entry name" value="CT_A_B"/>
</dbReference>
<feature type="domain" description="Carboxyltransferase" evidence="4">
    <location>
        <begin position="24"/>
        <end position="315"/>
    </location>
</feature>
<dbReference type="Proteomes" id="UP001139347">
    <property type="component" value="Unassembled WGS sequence"/>
</dbReference>
<dbReference type="InterPro" id="IPR052708">
    <property type="entry name" value="PxpC"/>
</dbReference>
<evidence type="ECO:0000313" key="6">
    <source>
        <dbReference type="Proteomes" id="UP001139347"/>
    </source>
</evidence>
<keyword evidence="3" id="KW-0067">ATP-binding</keyword>
<dbReference type="SUPFAM" id="SSF50891">
    <property type="entry name" value="Cyclophilin-like"/>
    <property type="match status" value="1"/>
</dbReference>
<proteinExistence type="predicted"/>
<dbReference type="EMBL" id="JALIRP010000016">
    <property type="protein sequence ID" value="MCJ8014924.1"/>
    <property type="molecule type" value="Genomic_DNA"/>
</dbReference>
<dbReference type="NCBIfam" id="TIGR00724">
    <property type="entry name" value="urea_amlyse_rel"/>
    <property type="match status" value="1"/>
</dbReference>
<keyword evidence="1" id="KW-0547">Nucleotide-binding</keyword>
<evidence type="ECO:0000259" key="4">
    <source>
        <dbReference type="SMART" id="SM00797"/>
    </source>
</evidence>
<dbReference type="Gene3D" id="2.40.100.10">
    <property type="entry name" value="Cyclophilin-like"/>
    <property type="match status" value="1"/>
</dbReference>
<evidence type="ECO:0000313" key="5">
    <source>
        <dbReference type="EMBL" id="MCJ8014924.1"/>
    </source>
</evidence>
<sequence>MSLEVLKRGLLATVQDIGRRGYGKFGVGTSGVMDSYAYSLANWLVGNNGEEAALEITWYGFAVKFLSDTLVSITGADLAPESGGLSVPMWRPVFFRQGSELIFKRPVSGCRSYVAVSGGIDVPEVMGSRSTNLRAGIGGLNGRALESGDVIHIQHSASSYIRLSDRSENSPFQTVKWSAAPHMTYGGSQVIRVTRGRQFEDFHQEARDRFFQSEYSVKPESDRMGYRLSGPVLGMECPREYISEGVAAGTVQVPADGQPIVLMADRQTLGGYPKIAQVASVDLPRVAQLPPGGRVRFQEISHSESEQLCFEQARQMRLLKTMIDSKLKEENNAAD</sequence>
<gene>
    <name evidence="5" type="ORF">MUG84_24880</name>
</gene>
<dbReference type="SMART" id="SM00797">
    <property type="entry name" value="AHS2"/>
    <property type="match status" value="1"/>
</dbReference>
<reference evidence="5" key="1">
    <citation type="submission" date="2022-04" db="EMBL/GenBank/DDBJ databases">
        <title>Paenibacillus mangrovi sp. nov., a novel endophytic bacterium isolated from bark of Kandelia candel.</title>
        <authorList>
            <person name="Tuo L."/>
        </authorList>
    </citation>
    <scope>NUCLEOTIDE SEQUENCE</scope>
    <source>
        <strain evidence="5">KQZ6P-2</strain>
    </source>
</reference>
<accession>A0A9X2B4R8</accession>
<dbReference type="PANTHER" id="PTHR43309:SF5">
    <property type="entry name" value="5-OXOPROLINASE SUBUNIT C"/>
    <property type="match status" value="1"/>
</dbReference>